<reference evidence="2" key="1">
    <citation type="submission" date="2023-03" db="EMBL/GenBank/DDBJ databases">
        <title>Edaphobacter sp.</title>
        <authorList>
            <person name="Huber K.J."/>
            <person name="Papendorf J."/>
            <person name="Pilke C."/>
            <person name="Bunk B."/>
            <person name="Sproeer C."/>
            <person name="Pester M."/>
        </authorList>
    </citation>
    <scope>NUCLEOTIDE SEQUENCE</scope>
    <source>
        <strain evidence="2">DSM 109919</strain>
        <strain evidence="3">DSM 109920</strain>
    </source>
</reference>
<dbReference type="EMBL" id="CP121195">
    <property type="protein sequence ID" value="XBH14355.1"/>
    <property type="molecule type" value="Genomic_DNA"/>
</dbReference>
<proteinExistence type="predicted"/>
<keyword evidence="1" id="KW-0812">Transmembrane</keyword>
<accession>A0AAU7DAJ9</accession>
<accession>A0AAU7CZJ5</accession>
<dbReference type="KEGG" id="epl:P4G45_04175"/>
<organism evidence="2">
    <name type="scientific">Edaphobacter paludis</name>
    <dbReference type="NCBI Taxonomy" id="3035702"/>
    <lineage>
        <taxon>Bacteria</taxon>
        <taxon>Pseudomonadati</taxon>
        <taxon>Acidobacteriota</taxon>
        <taxon>Terriglobia</taxon>
        <taxon>Terriglobales</taxon>
        <taxon>Acidobacteriaceae</taxon>
        <taxon>Edaphobacter</taxon>
    </lineage>
</organism>
<evidence type="ECO:0000313" key="3">
    <source>
        <dbReference type="EMBL" id="XBH14355.1"/>
    </source>
</evidence>
<keyword evidence="1" id="KW-0472">Membrane</keyword>
<gene>
    <name evidence="2" type="ORF">P4G45_04175</name>
    <name evidence="3" type="ORF">P8936_04140</name>
</gene>
<feature type="transmembrane region" description="Helical" evidence="1">
    <location>
        <begin position="33"/>
        <end position="53"/>
    </location>
</feature>
<feature type="transmembrane region" description="Helical" evidence="1">
    <location>
        <begin position="6"/>
        <end position="26"/>
    </location>
</feature>
<evidence type="ECO:0000256" key="1">
    <source>
        <dbReference type="SAM" id="Phobius"/>
    </source>
</evidence>
<dbReference type="RefSeq" id="WP_348268417.1">
    <property type="nucleotide sequence ID" value="NZ_CP121194.1"/>
</dbReference>
<protein>
    <submittedName>
        <fullName evidence="2">Uncharacterized protein</fullName>
    </submittedName>
</protein>
<keyword evidence="1" id="KW-1133">Transmembrane helix</keyword>
<evidence type="ECO:0000313" key="2">
    <source>
        <dbReference type="EMBL" id="XBH10928.1"/>
    </source>
</evidence>
<name>A0AAU7CZJ5_9BACT</name>
<dbReference type="EMBL" id="CP121194">
    <property type="protein sequence ID" value="XBH10928.1"/>
    <property type="molecule type" value="Genomic_DNA"/>
</dbReference>
<dbReference type="AlphaFoldDB" id="A0AAU7CZJ5"/>
<sequence>MSVNRAELGWASLIGIASVTILAAIASIERFSSIAMVLLPGALLAALFFPQGIESAHGIAFLVFATIFDCVLFALFALLVFRMRSKKSLPH</sequence>
<feature type="transmembrane region" description="Helical" evidence="1">
    <location>
        <begin position="59"/>
        <end position="81"/>
    </location>
</feature>